<dbReference type="EMBL" id="CAJFDI010000002">
    <property type="protein sequence ID" value="CAD5213566.1"/>
    <property type="molecule type" value="Genomic_DNA"/>
</dbReference>
<dbReference type="AlphaFoldDB" id="A0A1I7SFE2"/>
<evidence type="ECO:0000313" key="6">
    <source>
        <dbReference type="WBParaSite" id="BXY_1175400.1"/>
    </source>
</evidence>
<keyword evidence="5" id="KW-1185">Reference proteome</keyword>
<feature type="signal peptide" evidence="1">
    <location>
        <begin position="1"/>
        <end position="17"/>
    </location>
</feature>
<accession>A0A1I7SFE2</accession>
<proteinExistence type="predicted"/>
<keyword evidence="1" id="KW-0732">Signal</keyword>
<feature type="chain" id="PRO_5036022173" evidence="1">
    <location>
        <begin position="18"/>
        <end position="130"/>
    </location>
</feature>
<evidence type="ECO:0000313" key="2">
    <source>
        <dbReference type="EMBL" id="CAD5213566.1"/>
    </source>
</evidence>
<reference evidence="6" key="1">
    <citation type="submission" date="2016-11" db="UniProtKB">
        <authorList>
            <consortium name="WormBaseParasite"/>
        </authorList>
    </citation>
    <scope>IDENTIFICATION</scope>
</reference>
<dbReference type="OrthoDB" id="10324372at2759"/>
<dbReference type="EMBL" id="CAJFCV020000002">
    <property type="protein sequence ID" value="CAG9092783.1"/>
    <property type="molecule type" value="Genomic_DNA"/>
</dbReference>
<evidence type="ECO:0000313" key="5">
    <source>
        <dbReference type="Proteomes" id="UP000659654"/>
    </source>
</evidence>
<protein>
    <submittedName>
        <fullName evidence="2">(pine wood nematode) hypothetical protein</fullName>
    </submittedName>
</protein>
<dbReference type="Proteomes" id="UP000659654">
    <property type="component" value="Unassembled WGS sequence"/>
</dbReference>
<dbReference type="Proteomes" id="UP000095284">
    <property type="component" value="Unplaced"/>
</dbReference>
<evidence type="ECO:0000313" key="3">
    <source>
        <dbReference type="EMBL" id="CAG9092783.1"/>
    </source>
</evidence>
<name>A0A1I7SFE2_BURXY</name>
<gene>
    <name evidence="2" type="ORF">BXYJ_LOCUS3094</name>
</gene>
<evidence type="ECO:0000313" key="4">
    <source>
        <dbReference type="Proteomes" id="UP000095284"/>
    </source>
</evidence>
<evidence type="ECO:0000256" key="1">
    <source>
        <dbReference type="SAM" id="SignalP"/>
    </source>
</evidence>
<dbReference type="WBParaSite" id="BXY_1175400.1">
    <property type="protein sequence ID" value="BXY_1175400.1"/>
    <property type="gene ID" value="BXY_1175400"/>
</dbReference>
<sequence>MIYKVFLLFLALEIVDCGLFSSSYCKQCKNDAVEGFKSHGMSNLDGNALYGICDKALFGDRSDKNGRLAKMVKGAKTMEEKLKIMEPLVQKCEKFKMDPNSVKPYQEKALSAEKAGEKMAKDLCKDLKYC</sequence>
<reference evidence="3" key="2">
    <citation type="submission" date="2020-08" db="EMBL/GenBank/DDBJ databases">
        <authorList>
            <person name="Kikuchi T."/>
        </authorList>
    </citation>
    <scope>NUCLEOTIDE SEQUENCE</scope>
    <source>
        <strain evidence="2">Ka4C1</strain>
    </source>
</reference>
<dbReference type="Proteomes" id="UP000582659">
    <property type="component" value="Unassembled WGS sequence"/>
</dbReference>
<organism evidence="4 6">
    <name type="scientific">Bursaphelenchus xylophilus</name>
    <name type="common">Pinewood nematode worm</name>
    <name type="synonym">Aphelenchoides xylophilus</name>
    <dbReference type="NCBI Taxonomy" id="6326"/>
    <lineage>
        <taxon>Eukaryota</taxon>
        <taxon>Metazoa</taxon>
        <taxon>Ecdysozoa</taxon>
        <taxon>Nematoda</taxon>
        <taxon>Chromadorea</taxon>
        <taxon>Rhabditida</taxon>
        <taxon>Tylenchina</taxon>
        <taxon>Tylenchomorpha</taxon>
        <taxon>Aphelenchoidea</taxon>
        <taxon>Aphelenchoididae</taxon>
        <taxon>Bursaphelenchus</taxon>
    </lineage>
</organism>